<gene>
    <name evidence="2" type="ORF">SEPMUDRAFT_105128</name>
</gene>
<name>N1QN85_SPHMS</name>
<organism evidence="2 3">
    <name type="scientific">Sphaerulina musiva (strain SO2202)</name>
    <name type="common">Poplar stem canker fungus</name>
    <name type="synonym">Septoria musiva</name>
    <dbReference type="NCBI Taxonomy" id="692275"/>
    <lineage>
        <taxon>Eukaryota</taxon>
        <taxon>Fungi</taxon>
        <taxon>Dikarya</taxon>
        <taxon>Ascomycota</taxon>
        <taxon>Pezizomycotina</taxon>
        <taxon>Dothideomycetes</taxon>
        <taxon>Dothideomycetidae</taxon>
        <taxon>Mycosphaerellales</taxon>
        <taxon>Mycosphaerellaceae</taxon>
        <taxon>Sphaerulina</taxon>
    </lineage>
</organism>
<dbReference type="AlphaFoldDB" id="N1QN85"/>
<sequence length="648" mass="71793">MDWTGGTRRRYAQAGKNIVVQKQKAHFAKVRSAGHPHPPRSMPDFMREAVESKSYRQAKASQQHRGSTTLRSEGGSRSSRSSEARCRRRAADVRDQAVPADMTDEERKIQSARRSLLARSDWLGLNASRPVKVQFPAERDVERIGKRRKVLKTSRNGPREFQQRRVTPPFQHRERLMQPILSDDGRGESIDIKIGTGALAGTQTELSRPPHVVANTSMRQPSTEFGPLSEESMLMGEEFDDVGTTAERLFCTDNNRTSQCSALDEHQDWKSCTGYAAVNPLERWPVMQQTNGFDQDTPHVPSEPIILPHDAPFRDEEFSDSVALGLGAQDVTRQHTQNALIDSPSYRYSPQPTAIPCATWDMAGATVLDDEGLWRRTLRIRTDAPSEASIAALKSSSLHRTQSAFSIAPQRPVESIGALRQMQYTPTPRVDPPARRFGPLSKGLDETPALISKLMPARSSHATNDDEGQIEPSAVDGAEEEDVLWRTFILGSQSSDSNSLAFNNKTPDEEGVSDPAPRLLCDATSDQPRSDRVTAGGSIYDLALTTYSAPASSTQHGIENTSLMGHAATAHQEVDDIEDEDVPQPVKPQRLRNNIPASAKVLDSKRFIRRKKHSRPGALPKPSRFQPSTRFRATPVDKSVYDIPSTSD</sequence>
<dbReference type="EMBL" id="KB456260">
    <property type="protein sequence ID" value="EMF17952.1"/>
    <property type="molecule type" value="Genomic_DNA"/>
</dbReference>
<evidence type="ECO:0000313" key="2">
    <source>
        <dbReference type="EMBL" id="EMF17952.1"/>
    </source>
</evidence>
<dbReference type="OrthoDB" id="5426563at2759"/>
<feature type="compositionally biased region" description="Basic residues" evidence="1">
    <location>
        <begin position="27"/>
        <end position="38"/>
    </location>
</feature>
<feature type="compositionally biased region" description="Polar residues" evidence="1">
    <location>
        <begin position="494"/>
        <end position="505"/>
    </location>
</feature>
<feature type="region of interest" description="Disordered" evidence="1">
    <location>
        <begin position="27"/>
        <end position="107"/>
    </location>
</feature>
<feature type="region of interest" description="Disordered" evidence="1">
    <location>
        <begin position="494"/>
        <end position="518"/>
    </location>
</feature>
<dbReference type="eggNOG" id="ENOG502SVDD">
    <property type="taxonomic scope" value="Eukaryota"/>
</dbReference>
<protein>
    <submittedName>
        <fullName evidence="2">Uncharacterized protein</fullName>
    </submittedName>
</protein>
<evidence type="ECO:0000256" key="1">
    <source>
        <dbReference type="SAM" id="MobiDB-lite"/>
    </source>
</evidence>
<dbReference type="Proteomes" id="UP000016931">
    <property type="component" value="Unassembled WGS sequence"/>
</dbReference>
<dbReference type="OMA" id="ANIGHQF"/>
<feature type="compositionally biased region" description="Low complexity" evidence="1">
    <location>
        <begin position="65"/>
        <end position="79"/>
    </location>
</feature>
<dbReference type="GeneID" id="27897702"/>
<accession>N1QN85</accession>
<feature type="compositionally biased region" description="Basic and acidic residues" evidence="1">
    <location>
        <begin position="80"/>
        <end position="95"/>
    </location>
</feature>
<keyword evidence="3" id="KW-1185">Reference proteome</keyword>
<dbReference type="HOGENOM" id="CLU_422824_0_0_1"/>
<dbReference type="RefSeq" id="XP_016766073.1">
    <property type="nucleotide sequence ID" value="XM_016900565.1"/>
</dbReference>
<proteinExistence type="predicted"/>
<feature type="region of interest" description="Disordered" evidence="1">
    <location>
        <begin position="606"/>
        <end position="648"/>
    </location>
</feature>
<evidence type="ECO:0000313" key="3">
    <source>
        <dbReference type="Proteomes" id="UP000016931"/>
    </source>
</evidence>
<feature type="compositionally biased region" description="Basic and acidic residues" evidence="1">
    <location>
        <begin position="45"/>
        <end position="54"/>
    </location>
</feature>
<reference evidence="2 3" key="1">
    <citation type="journal article" date="2012" name="PLoS Pathog.">
        <title>Diverse lifestyles and strategies of plant pathogenesis encoded in the genomes of eighteen Dothideomycetes fungi.</title>
        <authorList>
            <person name="Ohm R.A."/>
            <person name="Feau N."/>
            <person name="Henrissat B."/>
            <person name="Schoch C.L."/>
            <person name="Horwitz B.A."/>
            <person name="Barry K.W."/>
            <person name="Condon B.J."/>
            <person name="Copeland A.C."/>
            <person name="Dhillon B."/>
            <person name="Glaser F."/>
            <person name="Hesse C.N."/>
            <person name="Kosti I."/>
            <person name="LaButti K."/>
            <person name="Lindquist E.A."/>
            <person name="Lucas S."/>
            <person name="Salamov A.A."/>
            <person name="Bradshaw R.E."/>
            <person name="Ciuffetti L."/>
            <person name="Hamelin R.C."/>
            <person name="Kema G.H.J."/>
            <person name="Lawrence C."/>
            <person name="Scott J.A."/>
            <person name="Spatafora J.W."/>
            <person name="Turgeon B.G."/>
            <person name="de Wit P.J.G.M."/>
            <person name="Zhong S."/>
            <person name="Goodwin S.B."/>
            <person name="Grigoriev I.V."/>
        </authorList>
    </citation>
    <scope>NUCLEOTIDE SEQUENCE [LARGE SCALE GENOMIC DNA]</scope>
    <source>
        <strain evidence="2 3">SO2202</strain>
    </source>
</reference>